<name>A0A090CY77_9BACT</name>
<evidence type="ECO:0000313" key="2">
    <source>
        <dbReference type="Proteomes" id="UP000031552"/>
    </source>
</evidence>
<dbReference type="AlphaFoldDB" id="A0A090CY77"/>
<evidence type="ECO:0000313" key="1">
    <source>
        <dbReference type="EMBL" id="CDR33372.1"/>
    </source>
</evidence>
<proteinExistence type="predicted"/>
<dbReference type="OrthoDB" id="9910617at2"/>
<accession>A0A090CY77</accession>
<keyword evidence="2" id="KW-1185">Reference proteome</keyword>
<dbReference type="Proteomes" id="UP000031552">
    <property type="component" value="Unassembled WGS sequence"/>
</dbReference>
<gene>
    <name evidence="1" type="ORF">CSEC_0538</name>
</gene>
<comment type="caution">
    <text evidence="1">The sequence shown here is derived from an EMBL/GenBank/DDBJ whole genome shotgun (WGS) entry which is preliminary data.</text>
</comment>
<protein>
    <submittedName>
        <fullName evidence="1">Uncharacterized protein</fullName>
    </submittedName>
</protein>
<reference evidence="1" key="1">
    <citation type="submission" date="2013-12" db="EMBL/GenBank/DDBJ databases">
        <authorList>
            <person name="Linke B."/>
        </authorList>
    </citation>
    <scope>NUCLEOTIDE SEQUENCE [LARGE SCALE GENOMIC DNA]</scope>
    <source>
        <strain evidence="1">CRIB-18</strain>
    </source>
</reference>
<sequence length="141" mass="15533">MSASTSTVAGPTCHDCKIGAQFDRMLSRPLTTTDPDLASFSSLQGRLVSLVELGHTLVREPYRAFKNLLLVIQKIYEWVRMFFETLFGEHTWGEFGAVSEDLGSTLVALPMRAATWFMDLSKLFAGIFVPAAAISTETTPP</sequence>
<dbReference type="STRING" id="1437425.CSEC_0538"/>
<reference evidence="1" key="2">
    <citation type="submission" date="2014-09" db="EMBL/GenBank/DDBJ databases">
        <title>Criblamydia sequanensis harbors a mega-plasmid encoding arsenite resistance.</title>
        <authorList>
            <person name="Bertelli C."/>
            <person name="Goesmann A."/>
            <person name="Greub G."/>
        </authorList>
    </citation>
    <scope>NUCLEOTIDE SEQUENCE [LARGE SCALE GENOMIC DNA]</scope>
    <source>
        <strain evidence="1">CRIB-18</strain>
    </source>
</reference>
<dbReference type="RefSeq" id="WP_041016876.1">
    <property type="nucleotide sequence ID" value="NZ_CCEJ010000003.1"/>
</dbReference>
<dbReference type="EMBL" id="CCEJ010000003">
    <property type="protein sequence ID" value="CDR33372.1"/>
    <property type="molecule type" value="Genomic_DNA"/>
</dbReference>
<organism evidence="1 2">
    <name type="scientific">Candidatus Criblamydia sequanensis CRIB-18</name>
    <dbReference type="NCBI Taxonomy" id="1437425"/>
    <lineage>
        <taxon>Bacteria</taxon>
        <taxon>Pseudomonadati</taxon>
        <taxon>Chlamydiota</taxon>
        <taxon>Chlamydiia</taxon>
        <taxon>Parachlamydiales</taxon>
        <taxon>Candidatus Criblamydiaceae</taxon>
        <taxon>Candidatus Criblamydia</taxon>
    </lineage>
</organism>